<dbReference type="AlphaFoldDB" id="A0A1D1VZ54"/>
<evidence type="ECO:0000256" key="1">
    <source>
        <dbReference type="SAM" id="MobiDB-lite"/>
    </source>
</evidence>
<dbReference type="Proteomes" id="UP000186922">
    <property type="component" value="Unassembled WGS sequence"/>
</dbReference>
<evidence type="ECO:0000313" key="4">
    <source>
        <dbReference type="Proteomes" id="UP000186922"/>
    </source>
</evidence>
<organism evidence="3 4">
    <name type="scientific">Ramazzottius varieornatus</name>
    <name type="common">Water bear</name>
    <name type="synonym">Tardigrade</name>
    <dbReference type="NCBI Taxonomy" id="947166"/>
    <lineage>
        <taxon>Eukaryota</taxon>
        <taxon>Metazoa</taxon>
        <taxon>Ecdysozoa</taxon>
        <taxon>Tardigrada</taxon>
        <taxon>Eutardigrada</taxon>
        <taxon>Parachela</taxon>
        <taxon>Hypsibioidea</taxon>
        <taxon>Ramazzottiidae</taxon>
        <taxon>Ramazzottius</taxon>
    </lineage>
</organism>
<proteinExistence type="predicted"/>
<accession>A0A1D1VZ54</accession>
<gene>
    <name evidence="3" type="primary">RvY_16390-1</name>
    <name evidence="3" type="synonym">RvY_16390.1</name>
    <name evidence="3" type="ORF">RvY_16390</name>
</gene>
<name>A0A1D1VZ54_RAMVA</name>
<feature type="chain" id="PRO_5008899029" evidence="2">
    <location>
        <begin position="27"/>
        <end position="193"/>
    </location>
</feature>
<evidence type="ECO:0000313" key="3">
    <source>
        <dbReference type="EMBL" id="GAV06381.1"/>
    </source>
</evidence>
<protein>
    <submittedName>
        <fullName evidence="3">Uncharacterized protein</fullName>
    </submittedName>
</protein>
<comment type="caution">
    <text evidence="3">The sequence shown here is derived from an EMBL/GenBank/DDBJ whole genome shotgun (WGS) entry which is preliminary data.</text>
</comment>
<dbReference type="EMBL" id="BDGG01000013">
    <property type="protein sequence ID" value="GAV06381.1"/>
    <property type="molecule type" value="Genomic_DNA"/>
</dbReference>
<reference evidence="3 4" key="1">
    <citation type="journal article" date="2016" name="Nat. Commun.">
        <title>Extremotolerant tardigrade genome and improved radiotolerance of human cultured cells by tardigrade-unique protein.</title>
        <authorList>
            <person name="Hashimoto T."/>
            <person name="Horikawa D.D."/>
            <person name="Saito Y."/>
            <person name="Kuwahara H."/>
            <person name="Kozuka-Hata H."/>
            <person name="Shin-I T."/>
            <person name="Minakuchi Y."/>
            <person name="Ohishi K."/>
            <person name="Motoyama A."/>
            <person name="Aizu T."/>
            <person name="Enomoto A."/>
            <person name="Kondo K."/>
            <person name="Tanaka S."/>
            <person name="Hara Y."/>
            <person name="Koshikawa S."/>
            <person name="Sagara H."/>
            <person name="Miura T."/>
            <person name="Yokobori S."/>
            <person name="Miyagawa K."/>
            <person name="Suzuki Y."/>
            <person name="Kubo T."/>
            <person name="Oyama M."/>
            <person name="Kohara Y."/>
            <person name="Fujiyama A."/>
            <person name="Arakawa K."/>
            <person name="Katayama T."/>
            <person name="Toyoda A."/>
            <person name="Kunieda T."/>
        </authorList>
    </citation>
    <scope>NUCLEOTIDE SEQUENCE [LARGE SCALE GENOMIC DNA]</scope>
    <source>
        <strain evidence="3 4">YOKOZUNA-1</strain>
    </source>
</reference>
<keyword evidence="2" id="KW-0732">Signal</keyword>
<feature type="compositionally biased region" description="Pro residues" evidence="1">
    <location>
        <begin position="168"/>
        <end position="183"/>
    </location>
</feature>
<feature type="region of interest" description="Disordered" evidence="1">
    <location>
        <begin position="168"/>
        <end position="188"/>
    </location>
</feature>
<feature type="signal peptide" evidence="2">
    <location>
        <begin position="1"/>
        <end position="26"/>
    </location>
</feature>
<keyword evidence="4" id="KW-1185">Reference proteome</keyword>
<evidence type="ECO:0000256" key="2">
    <source>
        <dbReference type="SAM" id="SignalP"/>
    </source>
</evidence>
<feature type="region of interest" description="Disordered" evidence="1">
    <location>
        <begin position="55"/>
        <end position="105"/>
    </location>
</feature>
<sequence>MKMTINAIYRCTLTVLCILFIPGCFASGFGEDIPDCCRKEYEALMRELHQNSALKRPPSTLARLKPSQAESFTSHQGADGLDRSPSTKNAARGTFQLPNPETVAPGQRTQDRFVINYRHRADAFDSANLRRAATRPDLIAGLAENYQPPKHLGPLIPCPRPPPIQLFLPPRPSPVNAPPPPSPFEKRIDHYVF</sequence>